<dbReference type="RefSeq" id="WP_172461216.1">
    <property type="nucleotide sequence ID" value="NZ_CP091516.1"/>
</dbReference>
<dbReference type="InterPro" id="IPR018756">
    <property type="entry name" value="DUF2314"/>
</dbReference>
<dbReference type="PROSITE" id="PS50088">
    <property type="entry name" value="ANK_REPEAT"/>
    <property type="match status" value="1"/>
</dbReference>
<dbReference type="EMBL" id="UGJJ01000001">
    <property type="protein sequence ID" value="STR00790.1"/>
    <property type="molecule type" value="Genomic_DNA"/>
</dbReference>
<evidence type="ECO:0000313" key="4">
    <source>
        <dbReference type="Proteomes" id="UP000254293"/>
    </source>
</evidence>
<dbReference type="AlphaFoldDB" id="A0A377R1B3"/>
<keyword evidence="1" id="KW-0040">ANK repeat</keyword>
<dbReference type="InterPro" id="IPR036770">
    <property type="entry name" value="Ankyrin_rpt-contain_sf"/>
</dbReference>
<proteinExistence type="predicted"/>
<dbReference type="Proteomes" id="UP000254293">
    <property type="component" value="Unassembled WGS sequence"/>
</dbReference>
<dbReference type="SUPFAM" id="SSF48403">
    <property type="entry name" value="Ankyrin repeat"/>
    <property type="match status" value="1"/>
</dbReference>
<dbReference type="Pfam" id="PF13857">
    <property type="entry name" value="Ank_5"/>
    <property type="match status" value="1"/>
</dbReference>
<feature type="repeat" description="ANK" evidence="1">
    <location>
        <begin position="207"/>
        <end position="239"/>
    </location>
</feature>
<accession>A0A377R1B3</accession>
<feature type="domain" description="DUF2314" evidence="2">
    <location>
        <begin position="24"/>
        <end position="158"/>
    </location>
</feature>
<dbReference type="PROSITE" id="PS50297">
    <property type="entry name" value="ANK_REP_REGION"/>
    <property type="match status" value="1"/>
</dbReference>
<reference evidence="3 4" key="1">
    <citation type="submission" date="2018-06" db="EMBL/GenBank/DDBJ databases">
        <authorList>
            <consortium name="Pathogen Informatics"/>
            <person name="Doyle S."/>
        </authorList>
    </citation>
    <scope>NUCLEOTIDE SEQUENCE [LARGE SCALE GENOMIC DNA]</scope>
    <source>
        <strain evidence="3 4">NCTC13336</strain>
    </source>
</reference>
<organism evidence="3 4">
    <name type="scientific">Kingella potus</name>
    <dbReference type="NCBI Taxonomy" id="265175"/>
    <lineage>
        <taxon>Bacteria</taxon>
        <taxon>Pseudomonadati</taxon>
        <taxon>Pseudomonadota</taxon>
        <taxon>Betaproteobacteria</taxon>
        <taxon>Neisseriales</taxon>
        <taxon>Neisseriaceae</taxon>
        <taxon>Kingella</taxon>
    </lineage>
</organism>
<name>A0A377R1B3_9NEIS</name>
<dbReference type="InterPro" id="IPR002110">
    <property type="entry name" value="Ankyrin_rpt"/>
</dbReference>
<protein>
    <submittedName>
        <fullName evidence="3">Uncharacterized protein conserved in bacteria (DUF2314)</fullName>
    </submittedName>
</protein>
<evidence type="ECO:0000256" key="1">
    <source>
        <dbReference type="PROSITE-ProRule" id="PRU00023"/>
    </source>
</evidence>
<dbReference type="Gene3D" id="1.25.40.20">
    <property type="entry name" value="Ankyrin repeat-containing domain"/>
    <property type="match status" value="1"/>
</dbReference>
<evidence type="ECO:0000259" key="2">
    <source>
        <dbReference type="Pfam" id="PF10077"/>
    </source>
</evidence>
<dbReference type="Pfam" id="PF10077">
    <property type="entry name" value="DUF2314"/>
    <property type="match status" value="1"/>
</dbReference>
<keyword evidence="4" id="KW-1185">Reference proteome</keyword>
<evidence type="ECO:0000313" key="3">
    <source>
        <dbReference type="EMBL" id="STR00790.1"/>
    </source>
</evidence>
<gene>
    <name evidence="3" type="ORF">NCTC13336_01012</name>
</gene>
<sequence>MGFFDKLFGKKSKPEPVSFAREDDEDMHRASVQARDTFKYFWREYYWEQRRIVKGLSHAAVKAPFWQEIDGSVETEHMWLEDLAFDGENISGTLINSPNILTNIQAGERINGLPCREITDWLMADGKKVCGGFTVQALRRQMGDEERAAHDRAWGLDFGDGQTVLLAIGQEEHPEYLDQHPADTNMSSGLRDHLRKHPEDAAAADENGQTMLHHAAIAGNAESVRVLLAMGAVPQQRDARGKTAADYAREIGWPQLLPLLL</sequence>